<dbReference type="AlphaFoldDB" id="A0A0B7ALD9"/>
<keyword evidence="6" id="KW-0732">Signal</keyword>
<evidence type="ECO:0000256" key="12">
    <source>
        <dbReference type="ARBA" id="ARBA00023303"/>
    </source>
</evidence>
<evidence type="ECO:0000256" key="7">
    <source>
        <dbReference type="ARBA" id="ARBA00022737"/>
    </source>
</evidence>
<dbReference type="SUPFAM" id="SSF52058">
    <property type="entry name" value="L domain-like"/>
    <property type="match status" value="1"/>
</dbReference>
<keyword evidence="8" id="KW-1133">Transmembrane helix</keyword>
<evidence type="ECO:0000256" key="2">
    <source>
        <dbReference type="ARBA" id="ARBA00022448"/>
    </source>
</evidence>
<dbReference type="SMART" id="SM00369">
    <property type="entry name" value="LRR_TYP"/>
    <property type="match status" value="6"/>
</dbReference>
<dbReference type="InterPro" id="IPR003591">
    <property type="entry name" value="Leu-rich_rpt_typical-subtyp"/>
</dbReference>
<sequence length="344" mass="39074">DMFNNLVGLTHLSLIFCRINGTQVSSNVFLPLTSLTYLDLSHNDALEFDYLSLALETISNYTNLKVLNITNIVNPFSRGISVTENFSKSLPRNLEILNASSNALEDLDKGMLLELPKSLKLIDVGSNKFAFLSYLKDLNALENLETLIISGGYAFSLPWYYPPDAYHPKSLKNTLLLDYEKKDYIHQPLPPKLQNLYARNAGMSNYLTKFYFNDSNSLKLLSLDSNNFPVLQGPIFGLNKLENLSLFDCRISFIYPTFFTNLTSLKFLNLSTNYFGNVAFRSNESLFKELGSLTVLDLSFTDIRYISYQAFEGLDMLEILLLQINPFSQFEVDISLCIVYSILT</sequence>
<evidence type="ECO:0000256" key="10">
    <source>
        <dbReference type="ARBA" id="ARBA00023136"/>
    </source>
</evidence>
<dbReference type="PANTHER" id="PTHR46473:SF10">
    <property type="entry name" value="LD45603P-RELATED"/>
    <property type="match status" value="1"/>
</dbReference>
<name>A0A0B7ALD9_9EUPU</name>
<keyword evidence="7" id="KW-0677">Repeat</keyword>
<organism evidence="13">
    <name type="scientific">Arion vulgaris</name>
    <dbReference type="NCBI Taxonomy" id="1028688"/>
    <lineage>
        <taxon>Eukaryota</taxon>
        <taxon>Metazoa</taxon>
        <taxon>Spiralia</taxon>
        <taxon>Lophotrochozoa</taxon>
        <taxon>Mollusca</taxon>
        <taxon>Gastropoda</taxon>
        <taxon>Heterobranchia</taxon>
        <taxon>Euthyneura</taxon>
        <taxon>Panpulmonata</taxon>
        <taxon>Eupulmonata</taxon>
        <taxon>Stylommatophora</taxon>
        <taxon>Helicina</taxon>
        <taxon>Arionoidea</taxon>
        <taxon>Arionidae</taxon>
        <taxon>Arion</taxon>
    </lineage>
</organism>
<evidence type="ECO:0000256" key="5">
    <source>
        <dbReference type="ARBA" id="ARBA00022692"/>
    </source>
</evidence>
<evidence type="ECO:0000313" key="13">
    <source>
        <dbReference type="EMBL" id="CEK80755.1"/>
    </source>
</evidence>
<evidence type="ECO:0000256" key="4">
    <source>
        <dbReference type="ARBA" id="ARBA00022614"/>
    </source>
</evidence>
<keyword evidence="3" id="KW-1003">Cell membrane</keyword>
<keyword evidence="11" id="KW-1015">Disulfide bond</keyword>
<dbReference type="InterPro" id="IPR032675">
    <property type="entry name" value="LRR_dom_sf"/>
</dbReference>
<dbReference type="GO" id="GO:0005886">
    <property type="term" value="C:plasma membrane"/>
    <property type="evidence" value="ECO:0007669"/>
    <property type="project" value="UniProtKB-SubCell"/>
</dbReference>
<feature type="non-terminal residue" evidence="13">
    <location>
        <position position="1"/>
    </location>
</feature>
<evidence type="ECO:0000256" key="6">
    <source>
        <dbReference type="ARBA" id="ARBA00022729"/>
    </source>
</evidence>
<dbReference type="InterPro" id="IPR051432">
    <property type="entry name" value="KCNMA1_auxiliary"/>
</dbReference>
<dbReference type="GO" id="GO:0034220">
    <property type="term" value="P:monoatomic ion transmembrane transport"/>
    <property type="evidence" value="ECO:0007669"/>
    <property type="project" value="UniProtKB-KW"/>
</dbReference>
<evidence type="ECO:0000256" key="1">
    <source>
        <dbReference type="ARBA" id="ARBA00004162"/>
    </source>
</evidence>
<gene>
    <name evidence="13" type="primary">ORF122533</name>
</gene>
<accession>A0A0B7ALD9</accession>
<dbReference type="EMBL" id="HACG01033890">
    <property type="protein sequence ID" value="CEK80755.1"/>
    <property type="molecule type" value="Transcribed_RNA"/>
</dbReference>
<comment type="subcellular location">
    <subcellularLocation>
        <location evidence="1">Cell membrane</location>
        <topology evidence="1">Single-pass membrane protein</topology>
    </subcellularLocation>
</comment>
<reference evidence="13" key="1">
    <citation type="submission" date="2014-12" db="EMBL/GenBank/DDBJ databases">
        <title>Insight into the proteome of Arion vulgaris.</title>
        <authorList>
            <person name="Aradska J."/>
            <person name="Bulat T."/>
            <person name="Smidak R."/>
            <person name="Sarate P."/>
            <person name="Gangsoo J."/>
            <person name="Sialana F."/>
            <person name="Bilban M."/>
            <person name="Lubec G."/>
        </authorList>
    </citation>
    <scope>NUCLEOTIDE SEQUENCE</scope>
    <source>
        <tissue evidence="13">Skin</tissue>
    </source>
</reference>
<dbReference type="Gene3D" id="3.80.10.10">
    <property type="entry name" value="Ribonuclease Inhibitor"/>
    <property type="match status" value="4"/>
</dbReference>
<proteinExistence type="predicted"/>
<keyword evidence="2" id="KW-0813">Transport</keyword>
<keyword evidence="4" id="KW-0433">Leucine-rich repeat</keyword>
<keyword evidence="10" id="KW-0472">Membrane</keyword>
<evidence type="ECO:0000256" key="8">
    <source>
        <dbReference type="ARBA" id="ARBA00022989"/>
    </source>
</evidence>
<evidence type="ECO:0000256" key="11">
    <source>
        <dbReference type="ARBA" id="ARBA00023157"/>
    </source>
</evidence>
<evidence type="ECO:0000256" key="3">
    <source>
        <dbReference type="ARBA" id="ARBA00022475"/>
    </source>
</evidence>
<keyword evidence="5" id="KW-0812">Transmembrane</keyword>
<evidence type="ECO:0008006" key="14">
    <source>
        <dbReference type="Google" id="ProtNLM"/>
    </source>
</evidence>
<evidence type="ECO:0000256" key="9">
    <source>
        <dbReference type="ARBA" id="ARBA00023065"/>
    </source>
</evidence>
<keyword evidence="9" id="KW-0406">Ion transport</keyword>
<dbReference type="PANTHER" id="PTHR46473">
    <property type="entry name" value="GH08155P"/>
    <property type="match status" value="1"/>
</dbReference>
<keyword evidence="12" id="KW-0407">Ion channel</keyword>
<protein>
    <recommendedName>
        <fullName evidence="14">LRRCT domain-containing protein</fullName>
    </recommendedName>
</protein>